<dbReference type="InterPro" id="IPR050868">
    <property type="entry name" value="ELMO_domain-containing"/>
</dbReference>
<sequence>MVSGDSLSRPRNITFKSSQNFPWHIWGYRQLVHEVERLRTIQYDADDSSHEDKLLKLWGLLMPDVQLKSRVTKQWQEIGFQGDDPKTDFREEYPGPASHVLSHSHHPQYGYAFAVVGINLTFMAYHLLKEGLAKTHVYNVSKIFPDIKSQQFKLSEQETVTYSKSMNPELECVRVMKGLRNMVINIQHDEPVTSSGPTGGLSQMFKILSKFVKGNHTLQIITGRTPQTTNNLSDVCGRQQAAAHVTDTCRQFVGSWVNPPKVVGMDAPHSIGRDMSNPLSTGPPS</sequence>
<dbReference type="AlphaFoldDB" id="A0A7R9CS85"/>
<organism evidence="2">
    <name type="scientific">Timema cristinae</name>
    <name type="common">Walking stick</name>
    <dbReference type="NCBI Taxonomy" id="61476"/>
    <lineage>
        <taxon>Eukaryota</taxon>
        <taxon>Metazoa</taxon>
        <taxon>Ecdysozoa</taxon>
        <taxon>Arthropoda</taxon>
        <taxon>Hexapoda</taxon>
        <taxon>Insecta</taxon>
        <taxon>Pterygota</taxon>
        <taxon>Neoptera</taxon>
        <taxon>Polyneoptera</taxon>
        <taxon>Phasmatodea</taxon>
        <taxon>Timematodea</taxon>
        <taxon>Timematoidea</taxon>
        <taxon>Timematidae</taxon>
        <taxon>Timema</taxon>
    </lineage>
</organism>
<feature type="domain" description="ELMO" evidence="1">
    <location>
        <begin position="34"/>
        <end position="138"/>
    </location>
</feature>
<dbReference type="PANTHER" id="PTHR12771:SF51">
    <property type="entry name" value="LD01482P"/>
    <property type="match status" value="1"/>
</dbReference>
<accession>A0A7R9CS85</accession>
<dbReference type="PANTHER" id="PTHR12771">
    <property type="entry name" value="ENGULFMENT AND CELL MOTILITY"/>
    <property type="match status" value="1"/>
</dbReference>
<evidence type="ECO:0000313" key="2">
    <source>
        <dbReference type="EMBL" id="CAD7401570.1"/>
    </source>
</evidence>
<dbReference type="Pfam" id="PF04727">
    <property type="entry name" value="ELMO_CED12"/>
    <property type="match status" value="1"/>
</dbReference>
<evidence type="ECO:0000259" key="1">
    <source>
        <dbReference type="Pfam" id="PF04727"/>
    </source>
</evidence>
<protein>
    <recommendedName>
        <fullName evidence="1">ELMO domain-containing protein</fullName>
    </recommendedName>
</protein>
<gene>
    <name evidence="2" type="ORF">TCEB3V08_LOCUS6063</name>
</gene>
<dbReference type="EMBL" id="OC318338">
    <property type="protein sequence ID" value="CAD7401570.1"/>
    <property type="molecule type" value="Genomic_DNA"/>
</dbReference>
<dbReference type="GO" id="GO:0005096">
    <property type="term" value="F:GTPase activator activity"/>
    <property type="evidence" value="ECO:0007669"/>
    <property type="project" value="TreeGrafter"/>
</dbReference>
<proteinExistence type="predicted"/>
<reference evidence="2" key="1">
    <citation type="submission" date="2020-11" db="EMBL/GenBank/DDBJ databases">
        <authorList>
            <person name="Tran Van P."/>
        </authorList>
    </citation>
    <scope>NUCLEOTIDE SEQUENCE</scope>
</reference>
<dbReference type="InterPro" id="IPR006816">
    <property type="entry name" value="ELMO_dom"/>
</dbReference>
<name>A0A7R9CS85_TIMCR</name>